<proteinExistence type="predicted"/>
<sequence>MRQIVGVIGAVLVAAFVPAIYFGVPDQSFRGGVIAFVLALLWIVLLGLPAFLLLKHRGLVRWWSATISGFFLAALPMAFISWPYHPSVDSGYSAWDGHKMVNYVVHGVPTHDGWVQYFYSSCGIGLMGAASAVAFWVVWRLAAGPNQSSKRTRVPRAT</sequence>
<keyword evidence="3" id="KW-1185">Reference proteome</keyword>
<keyword evidence="1" id="KW-0472">Membrane</keyword>
<feature type="transmembrane region" description="Helical" evidence="1">
    <location>
        <begin position="117"/>
        <end position="143"/>
    </location>
</feature>
<evidence type="ECO:0000256" key="1">
    <source>
        <dbReference type="SAM" id="Phobius"/>
    </source>
</evidence>
<gene>
    <name evidence="2" type="ORF">ABQJ54_13095</name>
</gene>
<accession>A0ABV3QGM6</accession>
<evidence type="ECO:0000313" key="2">
    <source>
        <dbReference type="EMBL" id="MEW9572689.1"/>
    </source>
</evidence>
<evidence type="ECO:0000313" key="3">
    <source>
        <dbReference type="Proteomes" id="UP001556220"/>
    </source>
</evidence>
<dbReference type="Proteomes" id="UP001556220">
    <property type="component" value="Unassembled WGS sequence"/>
</dbReference>
<reference evidence="2 3" key="1">
    <citation type="submission" date="2024-06" db="EMBL/GenBank/DDBJ databases">
        <authorList>
            <person name="Woo H."/>
        </authorList>
    </citation>
    <scope>NUCLEOTIDE SEQUENCE [LARGE SCALE GENOMIC DNA]</scope>
    <source>
        <strain evidence="2 3">Si-c</strain>
    </source>
</reference>
<evidence type="ECO:0008006" key="4">
    <source>
        <dbReference type="Google" id="ProtNLM"/>
    </source>
</evidence>
<feature type="transmembrane region" description="Helical" evidence="1">
    <location>
        <begin position="60"/>
        <end position="82"/>
    </location>
</feature>
<comment type="caution">
    <text evidence="2">The sequence shown here is derived from an EMBL/GenBank/DDBJ whole genome shotgun (WGS) entry which is preliminary data.</text>
</comment>
<keyword evidence="1" id="KW-0812">Transmembrane</keyword>
<dbReference type="EMBL" id="JBFOHK010000003">
    <property type="protein sequence ID" value="MEW9572689.1"/>
    <property type="molecule type" value="Genomic_DNA"/>
</dbReference>
<dbReference type="RefSeq" id="WP_367854754.1">
    <property type="nucleotide sequence ID" value="NZ_JBFOHK010000003.1"/>
</dbReference>
<name>A0ABV3QGM6_9GAMM</name>
<feature type="transmembrane region" description="Helical" evidence="1">
    <location>
        <begin position="29"/>
        <end position="53"/>
    </location>
</feature>
<keyword evidence="1" id="KW-1133">Transmembrane helix</keyword>
<protein>
    <recommendedName>
        <fullName evidence="4">DUF4175 domain-containing protein</fullName>
    </recommendedName>
</protein>
<organism evidence="2 3">
    <name type="scientific">Rhodanobacter lycopersici</name>
    <dbReference type="NCBI Taxonomy" id="3162487"/>
    <lineage>
        <taxon>Bacteria</taxon>
        <taxon>Pseudomonadati</taxon>
        <taxon>Pseudomonadota</taxon>
        <taxon>Gammaproteobacteria</taxon>
        <taxon>Lysobacterales</taxon>
        <taxon>Rhodanobacteraceae</taxon>
        <taxon>Rhodanobacter</taxon>
    </lineage>
</organism>